<comment type="subcellular location">
    <subcellularLocation>
        <location evidence="1">Bacterial microcompartment</location>
    </subcellularLocation>
</comment>
<evidence type="ECO:0000313" key="7">
    <source>
        <dbReference type="Proteomes" id="UP001310386"/>
    </source>
</evidence>
<sequence>MKTESYALGMIETRGLPALIAAADAAAKAASVRVAAYEQADAGIVTVYILGDVASVTAAVGAGAAAARETGELLHSHVIPRPDREVPMLIRQFRNSAPEGKDEKRAGEKQEPSHLQAYSVTELRRLARGFAGFPLAGREISRANKQQLLSLLEPYAKKGGMPHDKA</sequence>
<feature type="region of interest" description="Disordered" evidence="4">
    <location>
        <begin position="94"/>
        <end position="115"/>
    </location>
</feature>
<evidence type="ECO:0000256" key="4">
    <source>
        <dbReference type="SAM" id="MobiDB-lite"/>
    </source>
</evidence>
<dbReference type="PROSITE" id="PS51930">
    <property type="entry name" value="BMC_2"/>
    <property type="match status" value="1"/>
</dbReference>
<dbReference type="InterPro" id="IPR037233">
    <property type="entry name" value="CcmK-like_sf"/>
</dbReference>
<dbReference type="Gene3D" id="3.30.70.1710">
    <property type="match status" value="1"/>
</dbReference>
<reference evidence="6" key="1">
    <citation type="submission" date="2023-12" db="EMBL/GenBank/DDBJ databases">
        <title>Fervidustalea candida gen. nov., sp. nov., a novel member of the family Paenibacillaceae isolated from a geothermal area.</title>
        <authorList>
            <person name="Li W.-J."/>
            <person name="Jiao J.-Y."/>
            <person name="Chen Y."/>
        </authorList>
    </citation>
    <scope>NUCLEOTIDE SEQUENCE</scope>
    <source>
        <strain evidence="6">SYSU GA230002</strain>
    </source>
</reference>
<dbReference type="InterPro" id="IPR044872">
    <property type="entry name" value="CcmK/CsoS1_BMC"/>
</dbReference>
<accession>A0ABU5ZGG4</accession>
<dbReference type="PANTHER" id="PTHR33941:SF11">
    <property type="entry name" value="BACTERIAL MICROCOMPARTMENT SHELL PROTEIN PDUJ"/>
    <property type="match status" value="1"/>
</dbReference>
<dbReference type="InterPro" id="IPR050575">
    <property type="entry name" value="BMC_shell"/>
</dbReference>
<keyword evidence="7" id="KW-1185">Reference proteome</keyword>
<keyword evidence="2" id="KW-1283">Bacterial microcompartment</keyword>
<dbReference type="CDD" id="cd07045">
    <property type="entry name" value="BMC_CcmK_like"/>
    <property type="match status" value="1"/>
</dbReference>
<evidence type="ECO:0000259" key="5">
    <source>
        <dbReference type="PROSITE" id="PS51930"/>
    </source>
</evidence>
<feature type="compositionally biased region" description="Basic and acidic residues" evidence="4">
    <location>
        <begin position="99"/>
        <end position="112"/>
    </location>
</feature>
<dbReference type="InterPro" id="IPR000249">
    <property type="entry name" value="BMC_dom"/>
</dbReference>
<comment type="caution">
    <text evidence="6">The sequence shown here is derived from an EMBL/GenBank/DDBJ whole genome shotgun (WGS) entry which is preliminary data.</text>
</comment>
<evidence type="ECO:0000256" key="1">
    <source>
        <dbReference type="ARBA" id="ARBA00024322"/>
    </source>
</evidence>
<dbReference type="RefSeq" id="WP_371753724.1">
    <property type="nucleotide sequence ID" value="NZ_JAYJLD010000009.1"/>
</dbReference>
<gene>
    <name evidence="6" type="ORF">VF724_08000</name>
</gene>
<dbReference type="Proteomes" id="UP001310386">
    <property type="component" value="Unassembled WGS sequence"/>
</dbReference>
<feature type="domain" description="BMC" evidence="5">
    <location>
        <begin position="7"/>
        <end position="91"/>
    </location>
</feature>
<evidence type="ECO:0000313" key="6">
    <source>
        <dbReference type="EMBL" id="MEB3101603.1"/>
    </source>
</evidence>
<dbReference type="SMART" id="SM00877">
    <property type="entry name" value="BMC"/>
    <property type="match status" value="1"/>
</dbReference>
<dbReference type="Pfam" id="PF00936">
    <property type="entry name" value="BMC"/>
    <property type="match status" value="1"/>
</dbReference>
<name>A0ABU5ZGG4_9BACL</name>
<proteinExistence type="inferred from homology"/>
<dbReference type="EMBL" id="JAYJLD010000009">
    <property type="protein sequence ID" value="MEB3101603.1"/>
    <property type="molecule type" value="Genomic_DNA"/>
</dbReference>
<evidence type="ECO:0000256" key="3">
    <source>
        <dbReference type="PROSITE-ProRule" id="PRU01278"/>
    </source>
</evidence>
<protein>
    <submittedName>
        <fullName evidence="6">BMC domain-containing protein</fullName>
    </submittedName>
</protein>
<evidence type="ECO:0000256" key="2">
    <source>
        <dbReference type="ARBA" id="ARBA00024446"/>
    </source>
</evidence>
<organism evidence="6 7">
    <name type="scientific">Ferviditalea candida</name>
    <dbReference type="NCBI Taxonomy" id="3108399"/>
    <lineage>
        <taxon>Bacteria</taxon>
        <taxon>Bacillati</taxon>
        <taxon>Bacillota</taxon>
        <taxon>Bacilli</taxon>
        <taxon>Bacillales</taxon>
        <taxon>Paenibacillaceae</taxon>
        <taxon>Ferviditalea</taxon>
    </lineage>
</organism>
<dbReference type="PANTHER" id="PTHR33941">
    <property type="entry name" value="PROPANEDIOL UTILIZATION PROTEIN PDUA"/>
    <property type="match status" value="1"/>
</dbReference>
<dbReference type="SUPFAM" id="SSF143414">
    <property type="entry name" value="CcmK-like"/>
    <property type="match status" value="1"/>
</dbReference>
<comment type="similarity">
    <text evidence="3">Belongs to the bacterial microcompartments protein family.</text>
</comment>